<feature type="region of interest" description="Disordered" evidence="2">
    <location>
        <begin position="689"/>
        <end position="720"/>
    </location>
</feature>
<accession>A0ABW6ILK8</accession>
<reference evidence="4 5" key="1">
    <citation type="submission" date="2024-10" db="EMBL/GenBank/DDBJ databases">
        <authorList>
            <person name="Ratan Roy A."/>
            <person name="Morales Sandoval P.H."/>
            <person name="De Los Santos Villalobos S."/>
            <person name="Chakraborty S."/>
            <person name="Mukherjee J."/>
        </authorList>
    </citation>
    <scope>NUCLEOTIDE SEQUENCE [LARGE SCALE GENOMIC DNA]</scope>
    <source>
        <strain evidence="4 5">S1</strain>
    </source>
</reference>
<dbReference type="EMBL" id="JBHZOL010000111">
    <property type="protein sequence ID" value="MFE4108487.1"/>
    <property type="molecule type" value="Genomic_DNA"/>
</dbReference>
<evidence type="ECO:0000313" key="4">
    <source>
        <dbReference type="EMBL" id="MFE4108487.1"/>
    </source>
</evidence>
<comment type="caution">
    <text evidence="4">The sequence shown here is derived from an EMBL/GenBank/DDBJ whole genome shotgun (WGS) entry which is preliminary data.</text>
</comment>
<feature type="region of interest" description="Disordered" evidence="2">
    <location>
        <begin position="157"/>
        <end position="196"/>
    </location>
</feature>
<dbReference type="Proteomes" id="UP001600165">
    <property type="component" value="Unassembled WGS sequence"/>
</dbReference>
<feature type="coiled-coil region" evidence="1">
    <location>
        <begin position="464"/>
        <end position="491"/>
    </location>
</feature>
<feature type="region of interest" description="Disordered" evidence="2">
    <location>
        <begin position="405"/>
        <end position="424"/>
    </location>
</feature>
<feature type="domain" description="MobA/VirD2-like nuclease" evidence="3">
    <location>
        <begin position="30"/>
        <end position="150"/>
    </location>
</feature>
<evidence type="ECO:0000256" key="1">
    <source>
        <dbReference type="SAM" id="Coils"/>
    </source>
</evidence>
<evidence type="ECO:0000259" key="3">
    <source>
        <dbReference type="Pfam" id="PF03432"/>
    </source>
</evidence>
<protein>
    <submittedName>
        <fullName evidence="4">Relaxase/mobilization nuclease domain-containing protein</fullName>
    </submittedName>
</protein>
<gene>
    <name evidence="4" type="ORF">ACFVKH_19580</name>
</gene>
<feature type="compositionally biased region" description="Low complexity" evidence="2">
    <location>
        <begin position="297"/>
        <end position="314"/>
    </location>
</feature>
<name>A0ABW6ILK8_9CYAN</name>
<feature type="compositionally biased region" description="Low complexity" evidence="2">
    <location>
        <begin position="261"/>
        <end position="280"/>
    </location>
</feature>
<dbReference type="Pfam" id="PF03432">
    <property type="entry name" value="Relaxase"/>
    <property type="match status" value="1"/>
</dbReference>
<dbReference type="RefSeq" id="WP_377968116.1">
    <property type="nucleotide sequence ID" value="NZ_JBHZOL010000111.1"/>
</dbReference>
<keyword evidence="5" id="KW-1185">Reference proteome</keyword>
<feature type="compositionally biased region" description="Low complexity" evidence="2">
    <location>
        <begin position="406"/>
        <end position="424"/>
    </location>
</feature>
<organism evidence="4 5">
    <name type="scientific">Almyronema epifaneia S1</name>
    <dbReference type="NCBI Taxonomy" id="2991925"/>
    <lineage>
        <taxon>Bacteria</taxon>
        <taxon>Bacillati</taxon>
        <taxon>Cyanobacteriota</taxon>
        <taxon>Cyanophyceae</taxon>
        <taxon>Nodosilineales</taxon>
        <taxon>Nodosilineaceae</taxon>
        <taxon>Almyronema</taxon>
        <taxon>Almyronema epifaneia</taxon>
    </lineage>
</organism>
<evidence type="ECO:0000313" key="5">
    <source>
        <dbReference type="Proteomes" id="UP001600165"/>
    </source>
</evidence>
<dbReference type="InterPro" id="IPR005094">
    <property type="entry name" value="Endonuclease_MobA/VirD2"/>
</dbReference>
<proteinExistence type="predicted"/>
<feature type="region of interest" description="Disordered" evidence="2">
    <location>
        <begin position="258"/>
        <end position="320"/>
    </location>
</feature>
<evidence type="ECO:0000256" key="2">
    <source>
        <dbReference type="SAM" id="MobiDB-lite"/>
    </source>
</evidence>
<sequence length="720" mass="79464">MIGNVTTSRNFQKTTRYVQRADAQQVYANFGAAVTNDADRIAEVMTTTAQQGVRVEKPCYHIAISPSAEDDLSQQDWYDFTEDFLSAMGLADRQAVGWLHHDATYPDGRPRPHLHLVVNRVGELGQTYSTSWDYRQVDTVLRHLERSYQLDAVPSANAVDIRRDPPGQVHRRATEQAQYEDSEHPRSTPPQPSLRRQLQTALEAAIAPDTSPEDIAQQLQHQGIETRIEEQGWSFAKDGLHLAGHQLGRRYSLNSVQQMVDQPTPQQDAQPDQQPKQAQAQRDRQRQRRLTMQEIMQESSEAQAGSQQRQRSARNLNSMGQSMMRDSEDVDGLTFIGGAIATVGAAVEIGEAFSQQLAQAKAKAEGKRATEQVQQLEAIGDRTTALEQSLIEQSQAGASLADREAIAASSEAMPSSAADADSPAAQSLNLANERLSAIGEQLGVELETAEPIELDPTAPTGKQLDQMDAAIAQLDDRLSTLEEAVADITQAPDPTLTQGTDIAASLEQFTQARTQFRGETEPSAFASSAGVVALTREGFQGQDARLTITDADYGTVFEAAKPANGTWETQINELQPDQADTITQLPQSVEAYSQYKQGQQIVSALQGLTGDEFQGDRGQIDWRSQGSDFRYRFDIERQSDGRQQIMGRDASGATVFNAAISQENDIFVTQNEIPDPHSHELFRRREQVLTPDWESSPEADAQDIILGVQPRSSRQRELEL</sequence>
<keyword evidence="1" id="KW-0175">Coiled coil</keyword>